<reference evidence="10" key="1">
    <citation type="submission" date="2016-10" db="EMBL/GenBank/DDBJ databases">
        <authorList>
            <person name="Varghese N."/>
            <person name="Submissions S."/>
        </authorList>
    </citation>
    <scope>NUCLEOTIDE SEQUENCE [LARGE SCALE GENOMIC DNA]</scope>
    <source>
        <strain evidence="10">JCM 10271</strain>
    </source>
</reference>
<keyword evidence="7" id="KW-0119">Carbohydrate metabolism</keyword>
<feature type="chain" id="PRO_5017333579" description="cellulase" evidence="8">
    <location>
        <begin position="24"/>
        <end position="343"/>
    </location>
</feature>
<dbReference type="AlphaFoldDB" id="A0A1I5WY51"/>
<evidence type="ECO:0000256" key="1">
    <source>
        <dbReference type="ARBA" id="ARBA00000966"/>
    </source>
</evidence>
<gene>
    <name evidence="9" type="ORF">SAMN05421853_10313</name>
</gene>
<dbReference type="EMBL" id="FOXV01000003">
    <property type="protein sequence ID" value="SFQ24600.1"/>
    <property type="molecule type" value="Genomic_DNA"/>
</dbReference>
<evidence type="ECO:0000256" key="7">
    <source>
        <dbReference type="ARBA" id="ARBA00023326"/>
    </source>
</evidence>
<dbReference type="GO" id="GO:0030245">
    <property type="term" value="P:cellulose catabolic process"/>
    <property type="evidence" value="ECO:0007669"/>
    <property type="project" value="UniProtKB-KW"/>
</dbReference>
<dbReference type="RefSeq" id="WP_175497493.1">
    <property type="nucleotide sequence ID" value="NZ_FOXV01000003.1"/>
</dbReference>
<evidence type="ECO:0000256" key="4">
    <source>
        <dbReference type="ARBA" id="ARBA00022801"/>
    </source>
</evidence>
<dbReference type="SUPFAM" id="SSF48208">
    <property type="entry name" value="Six-hairpin glycosidases"/>
    <property type="match status" value="1"/>
</dbReference>
<keyword evidence="5" id="KW-0136">Cellulose degradation</keyword>
<keyword evidence="4" id="KW-0378">Hydrolase</keyword>
<organism evidence="9 10">
    <name type="scientific">Roseivivax halotolerans</name>
    <dbReference type="NCBI Taxonomy" id="93684"/>
    <lineage>
        <taxon>Bacteria</taxon>
        <taxon>Pseudomonadati</taxon>
        <taxon>Pseudomonadota</taxon>
        <taxon>Alphaproteobacteria</taxon>
        <taxon>Rhodobacterales</taxon>
        <taxon>Roseobacteraceae</taxon>
        <taxon>Roseivivax</taxon>
    </lineage>
</organism>
<evidence type="ECO:0000256" key="6">
    <source>
        <dbReference type="ARBA" id="ARBA00023295"/>
    </source>
</evidence>
<evidence type="ECO:0000256" key="2">
    <source>
        <dbReference type="ARBA" id="ARBA00009209"/>
    </source>
</evidence>
<proteinExistence type="inferred from homology"/>
<keyword evidence="6" id="KW-0326">Glycosidase</keyword>
<dbReference type="InterPro" id="IPR008928">
    <property type="entry name" value="6-hairpin_glycosidase_sf"/>
</dbReference>
<keyword evidence="7" id="KW-0624">Polysaccharide degradation</keyword>
<dbReference type="InterPro" id="IPR002037">
    <property type="entry name" value="Glyco_hydro_8"/>
</dbReference>
<evidence type="ECO:0000256" key="8">
    <source>
        <dbReference type="SAM" id="SignalP"/>
    </source>
</evidence>
<comment type="similarity">
    <text evidence="2">Belongs to the glycosyl hydrolase 8 (cellulase D) family.</text>
</comment>
<dbReference type="InterPro" id="IPR012341">
    <property type="entry name" value="6hp_glycosidase-like_sf"/>
</dbReference>
<keyword evidence="8" id="KW-0732">Signal</keyword>
<evidence type="ECO:0000256" key="5">
    <source>
        <dbReference type="ARBA" id="ARBA00023001"/>
    </source>
</evidence>
<sequence>MPVNRRSFVAGALACLASRPVRAAGAFAGRWDAWKSRFLRDDGRVSDPEQGGISHSEGQGYGLLLAQAAGDRVAFESIERWTIRHLLVRRDPLMAWRWTPDAGIVGEDWITATDGDLFRAWALLRASRDSGWPIDAGSWQEICGAIEDLCLANDPRAPSEPLLKPSAESRVTERRVLFNPSYIMPRALRELGEAASRPRLIQAADHGQTCLAELAIRGFVPDWIDVTSQGYAVPADRETAASYDAMRAGLFLRWSGVSDHPALSRMQDFFGPPETGRVIVARDETGRPIQTSDLPGYLAMAGLTQCVSEPRNPAHAFSEAYFPSTLHMFVDLAKREGEACSPP</sequence>
<dbReference type="Gene3D" id="1.50.10.10">
    <property type="match status" value="1"/>
</dbReference>
<accession>A0A1I5WY51</accession>
<dbReference type="Pfam" id="PF01270">
    <property type="entry name" value="Glyco_hydro_8"/>
    <property type="match status" value="1"/>
</dbReference>
<protein>
    <recommendedName>
        <fullName evidence="3">cellulase</fullName>
        <ecNumber evidence="3">3.2.1.4</ecNumber>
    </recommendedName>
</protein>
<dbReference type="EC" id="3.2.1.4" evidence="3"/>
<comment type="catalytic activity">
    <reaction evidence="1">
        <text>Endohydrolysis of (1-&gt;4)-beta-D-glucosidic linkages in cellulose, lichenin and cereal beta-D-glucans.</text>
        <dbReference type="EC" id="3.2.1.4"/>
    </reaction>
</comment>
<evidence type="ECO:0000313" key="9">
    <source>
        <dbReference type="EMBL" id="SFQ24600.1"/>
    </source>
</evidence>
<dbReference type="GO" id="GO:0008810">
    <property type="term" value="F:cellulase activity"/>
    <property type="evidence" value="ECO:0007669"/>
    <property type="project" value="UniProtKB-EC"/>
</dbReference>
<name>A0A1I5WY51_9RHOB</name>
<dbReference type="STRING" id="93684.SAMN05421853_10313"/>
<dbReference type="PRINTS" id="PR00735">
    <property type="entry name" value="GLHYDRLASE8"/>
</dbReference>
<evidence type="ECO:0000256" key="3">
    <source>
        <dbReference type="ARBA" id="ARBA00012601"/>
    </source>
</evidence>
<feature type="signal peptide" evidence="8">
    <location>
        <begin position="1"/>
        <end position="23"/>
    </location>
</feature>
<evidence type="ECO:0000313" key="10">
    <source>
        <dbReference type="Proteomes" id="UP000243106"/>
    </source>
</evidence>
<dbReference type="Proteomes" id="UP000243106">
    <property type="component" value="Unassembled WGS sequence"/>
</dbReference>
<keyword evidence="10" id="KW-1185">Reference proteome</keyword>